<organism evidence="1 2">
    <name type="scientific">Microvenator marinus</name>
    <dbReference type="NCBI Taxonomy" id="2600177"/>
    <lineage>
        <taxon>Bacteria</taxon>
        <taxon>Deltaproteobacteria</taxon>
        <taxon>Bradymonadales</taxon>
        <taxon>Microvenatoraceae</taxon>
        <taxon>Microvenator</taxon>
    </lineage>
</organism>
<dbReference type="KEGG" id="bbae:FRD01_20965"/>
<dbReference type="Gene3D" id="1.25.40.920">
    <property type="entry name" value="TRAP transporter T-component"/>
    <property type="match status" value="1"/>
</dbReference>
<name>A0A5B8XZZ7_9DELT</name>
<evidence type="ECO:0000313" key="2">
    <source>
        <dbReference type="Proteomes" id="UP000321595"/>
    </source>
</evidence>
<dbReference type="Proteomes" id="UP000321595">
    <property type="component" value="Chromosome"/>
</dbReference>
<dbReference type="InterPro" id="IPR031823">
    <property type="entry name" value="TatT"/>
</dbReference>
<reference evidence="1 2" key="1">
    <citation type="submission" date="2019-08" db="EMBL/GenBank/DDBJ databases">
        <authorList>
            <person name="Liang Q."/>
        </authorList>
    </citation>
    <scope>NUCLEOTIDE SEQUENCE [LARGE SCALE GENOMIC DNA]</scope>
    <source>
        <strain evidence="1 2">V1718</strain>
    </source>
</reference>
<protein>
    <submittedName>
        <fullName evidence="1">Uncharacterized protein</fullName>
    </submittedName>
</protein>
<dbReference type="EMBL" id="CP042467">
    <property type="protein sequence ID" value="QED29663.1"/>
    <property type="molecule type" value="Genomic_DNA"/>
</dbReference>
<proteinExistence type="predicted"/>
<accession>A0A5B8XZZ7</accession>
<dbReference type="Pfam" id="PF16811">
    <property type="entry name" value="TAtT"/>
    <property type="match status" value="1"/>
</dbReference>
<evidence type="ECO:0000313" key="1">
    <source>
        <dbReference type="EMBL" id="QED29663.1"/>
    </source>
</evidence>
<dbReference type="AlphaFoldDB" id="A0A5B8XZZ7"/>
<keyword evidence="2" id="KW-1185">Reference proteome</keyword>
<sequence>MIASVRYSPGYTKGYGVCMRVMLLALLIFTSGCDLQRLTVNQTADVLYQGSVAIDRESDPEFAEDAIPASLKTLETFLVSAPDNAKLLEMLAKGYYSYAFGFIEADLEQARVWAAEEEEISMMSARAVGFYLRSRDYGFDLVGSSDFEKYALAGDEAKVKALLQDMEKEHAAGLFWVGSGWASAINLSKDDSDLVGRLNIVELIMDRVLELDENYFDAGVHTFFGVLYGSRPPMFGGDPDRAKVHFEKAMAKFGTTNHMIPYLYARFWAVQAQDGEFFNTLMRQVATNNPDATPDRRLNNTLARQRAQFWLDHREELIFE</sequence>
<dbReference type="InterPro" id="IPR038537">
    <property type="entry name" value="TatT_sf"/>
</dbReference>
<gene>
    <name evidence="1" type="ORF">FRD01_20965</name>
</gene>
<dbReference type="OrthoDB" id="191213at2"/>
<dbReference type="PROSITE" id="PS51257">
    <property type="entry name" value="PROKAR_LIPOPROTEIN"/>
    <property type="match status" value="1"/>
</dbReference>